<name>A0A4R2BJ89_9BACI</name>
<gene>
    <name evidence="1" type="ORF">EV146_104247</name>
</gene>
<comment type="caution">
    <text evidence="1">The sequence shown here is derived from an EMBL/GenBank/DDBJ whole genome shotgun (WGS) entry which is preliminary data.</text>
</comment>
<keyword evidence="2" id="KW-1185">Reference proteome</keyword>
<dbReference type="EMBL" id="SLVV01000004">
    <property type="protein sequence ID" value="TCN26139.1"/>
    <property type="molecule type" value="Genomic_DNA"/>
</dbReference>
<dbReference type="Proteomes" id="UP000295689">
    <property type="component" value="Unassembled WGS sequence"/>
</dbReference>
<dbReference type="RefSeq" id="WP_132004364.1">
    <property type="nucleotide sequence ID" value="NZ_JABUHM010000009.1"/>
</dbReference>
<evidence type="ECO:0000313" key="1">
    <source>
        <dbReference type="EMBL" id="TCN26139.1"/>
    </source>
</evidence>
<proteinExistence type="predicted"/>
<accession>A0A4R2BJ89</accession>
<sequence>MKKRVRHSHIEALLKNMPPGYPVAQILVNGAVAEGGIYSHSSNGRAYFQSGGQVAVYDICTIDGILFGVADAAGEEEEEGGGIIEPCNCKYHY</sequence>
<organism evidence="1 2">
    <name type="scientific">Mesobacillus foraminis</name>
    <dbReference type="NCBI Taxonomy" id="279826"/>
    <lineage>
        <taxon>Bacteria</taxon>
        <taxon>Bacillati</taxon>
        <taxon>Bacillota</taxon>
        <taxon>Bacilli</taxon>
        <taxon>Bacillales</taxon>
        <taxon>Bacillaceae</taxon>
        <taxon>Mesobacillus</taxon>
    </lineage>
</organism>
<reference evidence="1 2" key="1">
    <citation type="journal article" date="2015" name="Stand. Genomic Sci.">
        <title>Genomic Encyclopedia of Bacterial and Archaeal Type Strains, Phase III: the genomes of soil and plant-associated and newly described type strains.</title>
        <authorList>
            <person name="Whitman W.B."/>
            <person name="Woyke T."/>
            <person name="Klenk H.P."/>
            <person name="Zhou Y."/>
            <person name="Lilburn T.G."/>
            <person name="Beck B.J."/>
            <person name="De Vos P."/>
            <person name="Vandamme P."/>
            <person name="Eisen J.A."/>
            <person name="Garrity G."/>
            <person name="Hugenholtz P."/>
            <person name="Kyrpides N.C."/>
        </authorList>
    </citation>
    <scope>NUCLEOTIDE SEQUENCE [LARGE SCALE GENOMIC DNA]</scope>
    <source>
        <strain evidence="1 2">CV53</strain>
    </source>
</reference>
<protein>
    <submittedName>
        <fullName evidence="1">Uncharacterized protein</fullName>
    </submittedName>
</protein>
<dbReference type="AlphaFoldDB" id="A0A4R2BJ89"/>
<evidence type="ECO:0000313" key="2">
    <source>
        <dbReference type="Proteomes" id="UP000295689"/>
    </source>
</evidence>